<keyword evidence="2" id="KW-1185">Reference proteome</keyword>
<name>A0A0B0Q0X6_GOSAR</name>
<protein>
    <submittedName>
        <fullName evidence="1">Uncharacterized protein</fullName>
    </submittedName>
</protein>
<evidence type="ECO:0000313" key="2">
    <source>
        <dbReference type="Proteomes" id="UP000032142"/>
    </source>
</evidence>
<evidence type="ECO:0000313" key="1">
    <source>
        <dbReference type="EMBL" id="KHG30469.1"/>
    </source>
</evidence>
<accession>A0A0B0Q0X6</accession>
<dbReference type="Proteomes" id="UP000032142">
    <property type="component" value="Unassembled WGS sequence"/>
</dbReference>
<reference evidence="2" key="1">
    <citation type="submission" date="2014-09" db="EMBL/GenBank/DDBJ databases">
        <authorList>
            <person name="Mudge J."/>
            <person name="Ramaraj T."/>
            <person name="Lindquist I.E."/>
            <person name="Bharti A.K."/>
            <person name="Sundararajan A."/>
            <person name="Cameron C.T."/>
            <person name="Woodward J.E."/>
            <person name="May G.D."/>
            <person name="Brubaker C."/>
            <person name="Broadhvest J."/>
            <person name="Wilkins T.A."/>
        </authorList>
    </citation>
    <scope>NUCLEOTIDE SEQUENCE</scope>
    <source>
        <strain evidence="2">cv. AKA8401</strain>
    </source>
</reference>
<dbReference type="EMBL" id="KN457129">
    <property type="protein sequence ID" value="KHG30469.1"/>
    <property type="molecule type" value="Genomic_DNA"/>
</dbReference>
<gene>
    <name evidence="1" type="ORF">F383_16092</name>
</gene>
<dbReference type="AlphaFoldDB" id="A0A0B0Q0X6"/>
<proteinExistence type="predicted"/>
<sequence length="94" mass="10683">MGVPTGRVWHIVTSLVMPLNLFCRRIRVRGVTFYWYQSYGLVGSMTTIVYQIDPKRVIADDVESNVPAPAQGSHLILDPLRVVVMVRLDKLSIR</sequence>
<organism evidence="1 2">
    <name type="scientific">Gossypium arboreum</name>
    <name type="common">Tree cotton</name>
    <name type="synonym">Gossypium nanking</name>
    <dbReference type="NCBI Taxonomy" id="29729"/>
    <lineage>
        <taxon>Eukaryota</taxon>
        <taxon>Viridiplantae</taxon>
        <taxon>Streptophyta</taxon>
        <taxon>Embryophyta</taxon>
        <taxon>Tracheophyta</taxon>
        <taxon>Spermatophyta</taxon>
        <taxon>Magnoliopsida</taxon>
        <taxon>eudicotyledons</taxon>
        <taxon>Gunneridae</taxon>
        <taxon>Pentapetalae</taxon>
        <taxon>rosids</taxon>
        <taxon>malvids</taxon>
        <taxon>Malvales</taxon>
        <taxon>Malvaceae</taxon>
        <taxon>Malvoideae</taxon>
        <taxon>Gossypium</taxon>
    </lineage>
</organism>